<dbReference type="GO" id="GO:0006457">
    <property type="term" value="P:protein folding"/>
    <property type="evidence" value="ECO:0007669"/>
    <property type="project" value="TreeGrafter"/>
</dbReference>
<dbReference type="STRING" id="400682.A0A1X7VCJ2"/>
<dbReference type="Proteomes" id="UP000007879">
    <property type="component" value="Unassembled WGS sequence"/>
</dbReference>
<dbReference type="InterPro" id="IPR036249">
    <property type="entry name" value="Thioredoxin-like_sf"/>
</dbReference>
<evidence type="ECO:0000256" key="1">
    <source>
        <dbReference type="ARBA" id="ARBA00006347"/>
    </source>
</evidence>
<dbReference type="Pfam" id="PF00085">
    <property type="entry name" value="Thioredoxin"/>
    <property type="match status" value="3"/>
</dbReference>
<dbReference type="SUPFAM" id="SSF52833">
    <property type="entry name" value="Thioredoxin-like"/>
    <property type="match status" value="3"/>
</dbReference>
<evidence type="ECO:0000256" key="3">
    <source>
        <dbReference type="SAM" id="MobiDB-lite"/>
    </source>
</evidence>
<feature type="chain" id="PRO_5013185976" description="Thioredoxin domain-containing protein" evidence="4">
    <location>
        <begin position="25"/>
        <end position="369"/>
    </location>
</feature>
<evidence type="ECO:0000259" key="5">
    <source>
        <dbReference type="PROSITE" id="PS51352"/>
    </source>
</evidence>
<sequence length="369" mass="40758">MKMCSHRVAIFILSLLVCASAVLGEAEILNAEDFKKAVAAGPVFVKFFAPWCGHCQRLAPTWDELAEAFSGSSVRVAKVDCTQETPLCSEEGVRGYPTLKLFIGTHPVLYSGQRDLSSLKTFVLQHVEVVEGNEIGLVELSDENFMGFLEKSGIQFVKFYAPWCGHCQRLAPVWDELATYYKSDSSVHVGKVDCTRFGDLCSRYGVKGYPTLLTFGGGIALDKYDGERTLSSLIAFVSKQSGHDDDKVANTASEDQKKNKGHPLSPLVLTADNFDSSISEGISFIKFYAPWCGHCKRLAPTWDQLAEMAHETTHATIAKVDCTAETSLCSRFEITGYPTLILFSDGIKKTEYNKARDLDSLLSFLHENE</sequence>
<dbReference type="OrthoDB" id="71336at2759"/>
<keyword evidence="2 4" id="KW-0732">Signal</keyword>
<feature type="domain" description="Thioredoxin" evidence="5">
    <location>
        <begin position="15"/>
        <end position="104"/>
    </location>
</feature>
<dbReference type="PROSITE" id="PS51352">
    <property type="entry name" value="THIOREDOXIN_2"/>
    <property type="match status" value="3"/>
</dbReference>
<dbReference type="GO" id="GO:0003756">
    <property type="term" value="F:protein disulfide isomerase activity"/>
    <property type="evidence" value="ECO:0007669"/>
    <property type="project" value="TreeGrafter"/>
</dbReference>
<dbReference type="KEGG" id="aqu:100633463"/>
<reference evidence="6" key="2">
    <citation type="submission" date="2017-05" db="UniProtKB">
        <authorList>
            <consortium name="EnsemblMetazoa"/>
        </authorList>
    </citation>
    <scope>IDENTIFICATION</scope>
</reference>
<dbReference type="AlphaFoldDB" id="A0A1X7VCJ2"/>
<dbReference type="InParanoid" id="A0A1X7VCJ2"/>
<evidence type="ECO:0000256" key="4">
    <source>
        <dbReference type="SAM" id="SignalP"/>
    </source>
</evidence>
<dbReference type="InterPro" id="IPR013766">
    <property type="entry name" value="Thioredoxin_domain"/>
</dbReference>
<proteinExistence type="inferred from homology"/>
<dbReference type="Gene3D" id="3.40.30.10">
    <property type="entry name" value="Glutaredoxin"/>
    <property type="match status" value="3"/>
</dbReference>
<gene>
    <name evidence="6" type="primary">100633463</name>
</gene>
<feature type="signal peptide" evidence="4">
    <location>
        <begin position="1"/>
        <end position="24"/>
    </location>
</feature>
<feature type="region of interest" description="Disordered" evidence="3">
    <location>
        <begin position="243"/>
        <end position="263"/>
    </location>
</feature>
<comment type="similarity">
    <text evidence="1">Belongs to the protein disulfide isomerase family.</text>
</comment>
<dbReference type="PROSITE" id="PS00194">
    <property type="entry name" value="THIOREDOXIN_1"/>
    <property type="match status" value="3"/>
</dbReference>
<feature type="domain" description="Thioredoxin" evidence="5">
    <location>
        <begin position="258"/>
        <end position="369"/>
    </location>
</feature>
<dbReference type="CDD" id="cd02961">
    <property type="entry name" value="PDI_a_family"/>
    <property type="match status" value="1"/>
</dbReference>
<organism evidence="6">
    <name type="scientific">Amphimedon queenslandica</name>
    <name type="common">Sponge</name>
    <dbReference type="NCBI Taxonomy" id="400682"/>
    <lineage>
        <taxon>Eukaryota</taxon>
        <taxon>Metazoa</taxon>
        <taxon>Porifera</taxon>
        <taxon>Demospongiae</taxon>
        <taxon>Heteroscleromorpha</taxon>
        <taxon>Haplosclerida</taxon>
        <taxon>Niphatidae</taxon>
        <taxon>Amphimedon</taxon>
    </lineage>
</organism>
<protein>
    <recommendedName>
        <fullName evidence="5">Thioredoxin domain-containing protein</fullName>
    </recommendedName>
</protein>
<dbReference type="InterPro" id="IPR017937">
    <property type="entry name" value="Thioredoxin_CS"/>
</dbReference>
<evidence type="ECO:0000256" key="2">
    <source>
        <dbReference type="ARBA" id="ARBA00022729"/>
    </source>
</evidence>
<keyword evidence="7" id="KW-1185">Reference proteome</keyword>
<accession>A0A1X7VCJ2</accession>
<dbReference type="EnsemblMetazoa" id="XM_003384779.3">
    <property type="protein sequence ID" value="XP_003384827.2"/>
    <property type="gene ID" value="LOC100633463"/>
</dbReference>
<dbReference type="InterPro" id="IPR051063">
    <property type="entry name" value="PDI"/>
</dbReference>
<dbReference type="PRINTS" id="PR00421">
    <property type="entry name" value="THIOREDOXIN"/>
</dbReference>
<dbReference type="PANTHER" id="PTHR45672">
    <property type="entry name" value="PROTEIN DISULFIDE-ISOMERASE C17H9.14C-RELATED"/>
    <property type="match status" value="1"/>
</dbReference>
<evidence type="ECO:0000313" key="6">
    <source>
        <dbReference type="EnsemblMetazoa" id="Aqu2.1.37713_001"/>
    </source>
</evidence>
<feature type="compositionally biased region" description="Basic and acidic residues" evidence="3">
    <location>
        <begin position="243"/>
        <end position="258"/>
    </location>
</feature>
<feature type="domain" description="Thioredoxin" evidence="5">
    <location>
        <begin position="113"/>
        <end position="242"/>
    </location>
</feature>
<reference evidence="7" key="1">
    <citation type="journal article" date="2010" name="Nature">
        <title>The Amphimedon queenslandica genome and the evolution of animal complexity.</title>
        <authorList>
            <person name="Srivastava M."/>
            <person name="Simakov O."/>
            <person name="Chapman J."/>
            <person name="Fahey B."/>
            <person name="Gauthier M.E."/>
            <person name="Mitros T."/>
            <person name="Richards G.S."/>
            <person name="Conaco C."/>
            <person name="Dacre M."/>
            <person name="Hellsten U."/>
            <person name="Larroux C."/>
            <person name="Putnam N.H."/>
            <person name="Stanke M."/>
            <person name="Adamska M."/>
            <person name="Darling A."/>
            <person name="Degnan S.M."/>
            <person name="Oakley T.H."/>
            <person name="Plachetzki D.C."/>
            <person name="Zhai Y."/>
            <person name="Adamski M."/>
            <person name="Calcino A."/>
            <person name="Cummins S.F."/>
            <person name="Goodstein D.M."/>
            <person name="Harris C."/>
            <person name="Jackson D.J."/>
            <person name="Leys S.P."/>
            <person name="Shu S."/>
            <person name="Woodcroft B.J."/>
            <person name="Vervoort M."/>
            <person name="Kosik K.S."/>
            <person name="Manning G."/>
            <person name="Degnan B.M."/>
            <person name="Rokhsar D.S."/>
        </authorList>
    </citation>
    <scope>NUCLEOTIDE SEQUENCE [LARGE SCALE GENOMIC DNA]</scope>
</reference>
<dbReference type="GO" id="GO:0005783">
    <property type="term" value="C:endoplasmic reticulum"/>
    <property type="evidence" value="ECO:0007669"/>
    <property type="project" value="TreeGrafter"/>
</dbReference>
<dbReference type="eggNOG" id="KOG0191">
    <property type="taxonomic scope" value="Eukaryota"/>
</dbReference>
<dbReference type="EnsemblMetazoa" id="Aqu2.1.37713_001">
    <property type="protein sequence ID" value="Aqu2.1.37713_001"/>
    <property type="gene ID" value="Aqu2.1.37713"/>
</dbReference>
<evidence type="ECO:0000313" key="7">
    <source>
        <dbReference type="Proteomes" id="UP000007879"/>
    </source>
</evidence>
<dbReference type="PANTHER" id="PTHR45672:SF3">
    <property type="entry name" value="THIOREDOXIN DOMAIN-CONTAINING PROTEIN 5"/>
    <property type="match status" value="1"/>
</dbReference>
<name>A0A1X7VCJ2_AMPQE</name>